<dbReference type="STRING" id="698738.OLEAN_C23480"/>
<gene>
    <name evidence="1" type="ORF">OLEAN_C23480</name>
</gene>
<accession>R4YUC1</accession>
<name>R4YUC1_OLEAN</name>
<evidence type="ECO:0000313" key="2">
    <source>
        <dbReference type="Proteomes" id="UP000032749"/>
    </source>
</evidence>
<proteinExistence type="predicted"/>
<organism evidence="1 2">
    <name type="scientific">Oleispira antarctica RB-8</name>
    <dbReference type="NCBI Taxonomy" id="698738"/>
    <lineage>
        <taxon>Bacteria</taxon>
        <taxon>Pseudomonadati</taxon>
        <taxon>Pseudomonadota</taxon>
        <taxon>Gammaproteobacteria</taxon>
        <taxon>Oceanospirillales</taxon>
        <taxon>Oceanospirillaceae</taxon>
        <taxon>Oleispira</taxon>
    </lineage>
</organism>
<dbReference type="KEGG" id="oai:OLEAN_C23480"/>
<evidence type="ECO:0000313" key="1">
    <source>
        <dbReference type="EMBL" id="CCK76524.1"/>
    </source>
</evidence>
<dbReference type="AlphaFoldDB" id="R4YUC1"/>
<reference evidence="1 2" key="1">
    <citation type="journal article" date="2013" name="Nat. Commun.">
        <title>Genome sequence and functional genomic analysis of the oil-degrading bacterium Oleispira antarctica.</title>
        <authorList>
            <person name="Kube M."/>
            <person name="Chernikova T.N."/>
            <person name="Al-Ramahi Y."/>
            <person name="Beloqui A."/>
            <person name="Lopez-Cortez N."/>
            <person name="Guazzaroni M.E."/>
            <person name="Heipieper H.J."/>
            <person name="Klages S."/>
            <person name="Kotsyurbenko O.R."/>
            <person name="Langer I."/>
            <person name="Nechitaylo T.Y."/>
            <person name="Lunsdorf H."/>
            <person name="Fernandez M."/>
            <person name="Juarez S."/>
            <person name="Ciordia S."/>
            <person name="Singer A."/>
            <person name="Kagan O."/>
            <person name="Egorova O."/>
            <person name="Petit P.A."/>
            <person name="Stogios P."/>
            <person name="Kim Y."/>
            <person name="Tchigvintsev A."/>
            <person name="Flick R."/>
            <person name="Denaro R."/>
            <person name="Genovese M."/>
            <person name="Albar J.P."/>
            <person name="Reva O.N."/>
            <person name="Martinez-Gomariz M."/>
            <person name="Tran H."/>
            <person name="Ferrer M."/>
            <person name="Savchenko A."/>
            <person name="Yakunin A.F."/>
            <person name="Yakimov M.M."/>
            <person name="Golyshina O.V."/>
            <person name="Reinhardt R."/>
            <person name="Golyshin P.N."/>
        </authorList>
    </citation>
    <scope>NUCLEOTIDE SEQUENCE [LARGE SCALE GENOMIC DNA]</scope>
</reference>
<sequence>MKKEHLYHQIAHACLQVLKTPKADNKAQIKAVYDSIDQAFMNQSALLSSELEDCKNKLQLIVELNDAEHSLQDAKDIAAQNSAKH</sequence>
<keyword evidence="2" id="KW-1185">Reference proteome</keyword>
<dbReference type="HOGENOM" id="CLU_2509434_0_0_6"/>
<dbReference type="Proteomes" id="UP000032749">
    <property type="component" value="Chromosome"/>
</dbReference>
<dbReference type="EMBL" id="FO203512">
    <property type="protein sequence ID" value="CCK76524.1"/>
    <property type="molecule type" value="Genomic_DNA"/>
</dbReference>
<dbReference type="OrthoDB" id="6120943at2"/>
<protein>
    <submittedName>
        <fullName evidence="1">Uncharacterized protein</fullName>
    </submittedName>
</protein>